<proteinExistence type="predicted"/>
<accession>A0A381SSX6</accession>
<organism evidence="1">
    <name type="scientific">marine metagenome</name>
    <dbReference type="NCBI Taxonomy" id="408172"/>
    <lineage>
        <taxon>unclassified sequences</taxon>
        <taxon>metagenomes</taxon>
        <taxon>ecological metagenomes</taxon>
    </lineage>
</organism>
<evidence type="ECO:0000313" key="1">
    <source>
        <dbReference type="EMBL" id="SVA06589.1"/>
    </source>
</evidence>
<sequence length="34" mass="3831">MSLFKKQPICAGLTSVVQRYRGQYVDKALRESTG</sequence>
<dbReference type="AlphaFoldDB" id="A0A381SSX6"/>
<protein>
    <submittedName>
        <fullName evidence="1">Uncharacterized protein</fullName>
    </submittedName>
</protein>
<name>A0A381SSX6_9ZZZZ</name>
<reference evidence="1" key="1">
    <citation type="submission" date="2018-05" db="EMBL/GenBank/DDBJ databases">
        <authorList>
            <person name="Lanie J.A."/>
            <person name="Ng W.-L."/>
            <person name="Kazmierczak K.M."/>
            <person name="Andrzejewski T.M."/>
            <person name="Davidsen T.M."/>
            <person name="Wayne K.J."/>
            <person name="Tettelin H."/>
            <person name="Glass J.I."/>
            <person name="Rusch D."/>
            <person name="Podicherti R."/>
            <person name="Tsui H.-C.T."/>
            <person name="Winkler M.E."/>
        </authorList>
    </citation>
    <scope>NUCLEOTIDE SEQUENCE</scope>
</reference>
<gene>
    <name evidence="1" type="ORF">METZ01_LOCUS59443</name>
</gene>
<dbReference type="EMBL" id="UINC01003469">
    <property type="protein sequence ID" value="SVA06589.1"/>
    <property type="molecule type" value="Genomic_DNA"/>
</dbReference>